<feature type="coiled-coil region" evidence="3">
    <location>
        <begin position="146"/>
        <end position="192"/>
    </location>
</feature>
<sequence length="494" mass="52428">MFTQIFRVGLLCTTLLMASGCASFGATPTPTPDFFAEPEPALVMVDGRVLPIRHAELHFEQMAAVAEILVSAGQEVEAGTPLAQLDTAEREVVVAQARAALDEAIAQYELLVAGAPEAVVASAEAQIAQARAVAQQTAGRITNADIQAAHDELREAQALLARLTAGPRTTELTQAEAALAQAQTVLQSQRDALSAAKLDAELQLTQAANVVRDAQDAYSRIYWDNLEFERQFPDEDLPQARKDEEAAALRAVATAEAALEQARLAVEQAHHAEQNGIATAEAQIVQATARRDQLLAGADADQIAGAQARISAAQARLNQLTGTARAGELAAAAARVNQAQAGLAEVEAAPQPAAIAAADARVRVAQAQLDHAELALSKATLHAPFDATIVKINLEQGVYPSTSEPAIVLADLSAWKIETSDLTEFDVVMVREGDSVQLSFDAIPELNLEGLVTAVEARGTAHQGDILFTVRIEPRSWDARLRWNMTATVSFGDE</sequence>
<keyword evidence="2 3" id="KW-0175">Coiled coil</keyword>
<dbReference type="EMBL" id="RSAS01000167">
    <property type="protein sequence ID" value="RRR75701.1"/>
    <property type="molecule type" value="Genomic_DNA"/>
</dbReference>
<dbReference type="PANTHER" id="PTHR32347:SF23">
    <property type="entry name" value="BLL5650 PROTEIN"/>
    <property type="match status" value="1"/>
</dbReference>
<evidence type="ECO:0000313" key="5">
    <source>
        <dbReference type="EMBL" id="RRR75701.1"/>
    </source>
</evidence>
<evidence type="ECO:0000256" key="1">
    <source>
        <dbReference type="ARBA" id="ARBA00004196"/>
    </source>
</evidence>
<dbReference type="Gene3D" id="2.40.30.170">
    <property type="match status" value="1"/>
</dbReference>
<feature type="chain" id="PRO_5019100658" evidence="4">
    <location>
        <begin position="26"/>
        <end position="494"/>
    </location>
</feature>
<keyword evidence="4" id="KW-0732">Signal</keyword>
<evidence type="ECO:0000313" key="6">
    <source>
        <dbReference type="Proteomes" id="UP000280307"/>
    </source>
</evidence>
<evidence type="ECO:0000256" key="3">
    <source>
        <dbReference type="SAM" id="Coils"/>
    </source>
</evidence>
<comment type="subcellular location">
    <subcellularLocation>
        <location evidence="1">Cell envelope</location>
    </subcellularLocation>
</comment>
<organism evidence="5 6">
    <name type="scientific">Candidatus Viridilinea halotolerans</name>
    <dbReference type="NCBI Taxonomy" id="2491704"/>
    <lineage>
        <taxon>Bacteria</taxon>
        <taxon>Bacillati</taxon>
        <taxon>Chloroflexota</taxon>
        <taxon>Chloroflexia</taxon>
        <taxon>Chloroflexales</taxon>
        <taxon>Chloroflexineae</taxon>
        <taxon>Oscillochloridaceae</taxon>
        <taxon>Candidatus Viridilinea</taxon>
    </lineage>
</organism>
<feature type="signal peptide" evidence="4">
    <location>
        <begin position="1"/>
        <end position="25"/>
    </location>
</feature>
<dbReference type="PROSITE" id="PS51257">
    <property type="entry name" value="PROKAR_LIPOPROTEIN"/>
    <property type="match status" value="1"/>
</dbReference>
<evidence type="ECO:0000256" key="2">
    <source>
        <dbReference type="ARBA" id="ARBA00023054"/>
    </source>
</evidence>
<dbReference type="PANTHER" id="PTHR32347">
    <property type="entry name" value="EFFLUX SYSTEM COMPONENT YKNX-RELATED"/>
    <property type="match status" value="1"/>
</dbReference>
<feature type="coiled-coil region" evidence="3">
    <location>
        <begin position="303"/>
        <end position="375"/>
    </location>
</feature>
<dbReference type="SUPFAM" id="SSF111369">
    <property type="entry name" value="HlyD-like secretion proteins"/>
    <property type="match status" value="1"/>
</dbReference>
<proteinExistence type="predicted"/>
<accession>A0A426U6T3</accession>
<dbReference type="AlphaFoldDB" id="A0A426U6T3"/>
<dbReference type="InterPro" id="IPR050465">
    <property type="entry name" value="UPF0194_transport"/>
</dbReference>
<dbReference type="Gene3D" id="2.40.50.100">
    <property type="match status" value="1"/>
</dbReference>
<evidence type="ECO:0000256" key="4">
    <source>
        <dbReference type="SAM" id="SignalP"/>
    </source>
</evidence>
<dbReference type="GO" id="GO:0030313">
    <property type="term" value="C:cell envelope"/>
    <property type="evidence" value="ECO:0007669"/>
    <property type="project" value="UniProtKB-SubCell"/>
</dbReference>
<protein>
    <submittedName>
        <fullName evidence="5">Biotin/lipoyl-binding protein</fullName>
    </submittedName>
</protein>
<reference evidence="5 6" key="1">
    <citation type="submission" date="2018-12" db="EMBL/GenBank/DDBJ databases">
        <title>Genome Sequence of Candidatus Viridilinea halotolerans isolated from saline sulfide-rich spring.</title>
        <authorList>
            <person name="Grouzdev D.S."/>
            <person name="Burganskaya E.I."/>
            <person name="Krutkina M.S."/>
            <person name="Sukhacheva M.V."/>
            <person name="Gorlenko V.M."/>
        </authorList>
    </citation>
    <scope>NUCLEOTIDE SEQUENCE [LARGE SCALE GENOMIC DNA]</scope>
    <source>
        <strain evidence="5">Chok-6</strain>
    </source>
</reference>
<gene>
    <name evidence="5" type="ORF">EI684_04130</name>
</gene>
<name>A0A426U6T3_9CHLR</name>
<comment type="caution">
    <text evidence="5">The sequence shown here is derived from an EMBL/GenBank/DDBJ whole genome shotgun (WGS) entry which is preliminary data.</text>
</comment>
<dbReference type="Proteomes" id="UP000280307">
    <property type="component" value="Unassembled WGS sequence"/>
</dbReference>